<dbReference type="KEGG" id="rhg:EXZ61_01355"/>
<feature type="coiled-coil region" evidence="1">
    <location>
        <begin position="478"/>
        <end position="530"/>
    </location>
</feature>
<reference evidence="4" key="1">
    <citation type="submission" date="2019-02" db="EMBL/GenBank/DDBJ databases">
        <title>Complete genome sequence of Rhodoferax sp. Gr-4.</title>
        <authorList>
            <person name="Jin L."/>
        </authorList>
    </citation>
    <scope>NUCLEOTIDE SEQUENCE [LARGE SCALE GENOMIC DNA]</scope>
    <source>
        <strain evidence="4">Gr-4</strain>
    </source>
</reference>
<dbReference type="InterPro" id="IPR038729">
    <property type="entry name" value="Rad50/SbcC_AAA"/>
</dbReference>
<keyword evidence="1" id="KW-0175">Coiled coil</keyword>
<dbReference type="Pfam" id="PF13476">
    <property type="entry name" value="AAA_23"/>
    <property type="match status" value="1"/>
</dbReference>
<dbReference type="AlphaFoldDB" id="A0A515EJT5"/>
<dbReference type="PANTHER" id="PTHR32114">
    <property type="entry name" value="ABC TRANSPORTER ABCH.3"/>
    <property type="match status" value="1"/>
</dbReference>
<dbReference type="PANTHER" id="PTHR32114:SF2">
    <property type="entry name" value="ABC TRANSPORTER ABCH.3"/>
    <property type="match status" value="1"/>
</dbReference>
<proteinExistence type="predicted"/>
<feature type="domain" description="Rad50/SbcC-type AAA" evidence="2">
    <location>
        <begin position="5"/>
        <end position="210"/>
    </location>
</feature>
<sequence length="1152" mass="124455">MKILKLRLKNLNSLKGEWTIDFTQAPFVENSLFAITGPTGAGKSTLLDAICLALYHETPRLKSVSKASNDIMTRHTADCLAEVEFEVKGAVYRAFWSQRRARDKPDGALQDPKVELARIDPTTGSGSIVSSQTVDKLRRVADITGLDFARFTKSMLLAQGGFAAFLNASANDRAELLEELTGTEIYGDISAQVFERARDAKQQLEQLKARAQGVALLSLEARTTMETQLEAWAQELAAVQATHHSAQAQSQWLHNVARSAQELQAATAALADAQAALHAAAPELQGLADSAPAQALQPLHAAWQHAQGACAASHALLADLSAQRKASASAHRQQHALAHTLAARVQHIAQSQLSQAQHEHQRHADYLAANPQHAHLGERLALWRQQFAQADTLQAKLGAQHSAVQAQLGQITQQQHALAAQVASVEAAARGHTTSLAALQTAEDAQTQRLGGRSIAELRTHWQAEQGRTHAWQHLGQLAHQRRELAEQQEALSSALRRGEAKVVEQMAVVAALREQHKSLKEQVADKRLLLAQEQRIQSLDAHRHALQAGEACPLCGAIEHPSISAYQALDVSATEAALHTKQAELDALVAQGQAAAAALEATKAQQTERDQQLTQLMQRVAPWLSAWTAALAALGAKPALPVDVWEHPDTLAAGQQGAAQVLGQIKLNLQAAEAGEQALQHARSAAHQAAQTLQAAQHQHALLQQALQDAHTRHTTLTQAVHAAQAELEALQAQLQATLAEAGYDWPADAAPWLHARNAEWQQWQHTQSQLHGLDHTITRLQVQWNSAQAQAHTWAKRWAALQGSEVAPELAPPTLADSDVPAALEACVKSIDPLVQTMAALEGRTTQAQVALDQQTQALASAEQAWQSALQASPFATVEAYAAALLSEPERQRLHTLSTRLQSALQAATALEQAAHAKHAELQAQALTALTLEDISTTLARLEAQRSTLSEQIGAKRALLTQDTQQRHNQQELLAQISAHTEDADIWQRLDGLIGSAKGDKFRKFAQGLTLDHLLHLANRHLARLHGRYLLRRKASGELELDIVDAWQGDVARDTRTLSGGEGFLVSLALALALSDLVSNKTSIDSLFLDEGFGSLDGDTLEIALTALDSLNASGKMIGIISHVEALKERIPAQIRVEKGGGIGYSRLVV</sequence>
<dbReference type="GO" id="GO:0006302">
    <property type="term" value="P:double-strand break repair"/>
    <property type="evidence" value="ECO:0007669"/>
    <property type="project" value="InterPro"/>
</dbReference>
<evidence type="ECO:0000259" key="2">
    <source>
        <dbReference type="Pfam" id="PF13476"/>
    </source>
</evidence>
<dbReference type="EMBL" id="CP036282">
    <property type="protein sequence ID" value="QDL52927.1"/>
    <property type="molecule type" value="Genomic_DNA"/>
</dbReference>
<keyword evidence="4" id="KW-1185">Reference proteome</keyword>
<feature type="coiled-coil region" evidence="1">
    <location>
        <begin position="190"/>
        <end position="217"/>
    </location>
</feature>
<dbReference type="Pfam" id="PF13558">
    <property type="entry name" value="SbcC_Walker_B"/>
    <property type="match status" value="1"/>
</dbReference>
<gene>
    <name evidence="3" type="ORF">EXZ61_01355</name>
</gene>
<feature type="coiled-coil region" evidence="1">
    <location>
        <begin position="694"/>
        <end position="742"/>
    </location>
</feature>
<dbReference type="InterPro" id="IPR027417">
    <property type="entry name" value="P-loop_NTPase"/>
</dbReference>
<evidence type="ECO:0000313" key="4">
    <source>
        <dbReference type="Proteomes" id="UP000317365"/>
    </source>
</evidence>
<dbReference type="SUPFAM" id="SSF52540">
    <property type="entry name" value="P-loop containing nucleoside triphosphate hydrolases"/>
    <property type="match status" value="1"/>
</dbReference>
<dbReference type="RefSeq" id="WP_142808379.1">
    <property type="nucleotide sequence ID" value="NZ_CP036282.1"/>
</dbReference>
<dbReference type="Proteomes" id="UP000317365">
    <property type="component" value="Chromosome"/>
</dbReference>
<evidence type="ECO:0000256" key="1">
    <source>
        <dbReference type="SAM" id="Coils"/>
    </source>
</evidence>
<evidence type="ECO:0000313" key="3">
    <source>
        <dbReference type="EMBL" id="QDL52927.1"/>
    </source>
</evidence>
<name>A0A515EJT5_9BURK</name>
<dbReference type="Gene3D" id="3.40.50.300">
    <property type="entry name" value="P-loop containing nucleotide triphosphate hydrolases"/>
    <property type="match status" value="2"/>
</dbReference>
<organism evidence="3 4">
    <name type="scientific">Rhodoferax aquaticus</name>
    <dbReference type="NCBI Taxonomy" id="2527691"/>
    <lineage>
        <taxon>Bacteria</taxon>
        <taxon>Pseudomonadati</taxon>
        <taxon>Pseudomonadota</taxon>
        <taxon>Betaproteobacteria</taxon>
        <taxon>Burkholderiales</taxon>
        <taxon>Comamonadaceae</taxon>
        <taxon>Rhodoferax</taxon>
    </lineage>
</organism>
<reference evidence="4" key="2">
    <citation type="journal article" date="2020" name="Int. J. Syst. Evol. Microbiol.">
        <title>Genomic insights into a novel species Rhodoferax aquaticus sp. nov., isolated from freshwater.</title>
        <authorList>
            <person name="Li T."/>
            <person name="Zhuo Y."/>
            <person name="Jin C.Z."/>
            <person name="Wu X."/>
            <person name="Ko S.R."/>
            <person name="Jin F.J."/>
            <person name="Ahn C.Y."/>
            <person name="Oh H.M."/>
            <person name="Lee H.G."/>
            <person name="Jin L."/>
        </authorList>
    </citation>
    <scope>NUCLEOTIDE SEQUENCE [LARGE SCALE GENOMIC DNA]</scope>
    <source>
        <strain evidence="4">Gr-4</strain>
    </source>
</reference>
<protein>
    <submittedName>
        <fullName evidence="3">Chromosome segregation protein SMC</fullName>
    </submittedName>
</protein>
<dbReference type="GO" id="GO:0016887">
    <property type="term" value="F:ATP hydrolysis activity"/>
    <property type="evidence" value="ECO:0007669"/>
    <property type="project" value="InterPro"/>
</dbReference>
<accession>A0A515EJT5</accession>